<evidence type="ECO:0000313" key="2">
    <source>
        <dbReference type="Proteomes" id="UP000460435"/>
    </source>
</evidence>
<sequence length="139" mass="15997">MMSYEVPTMESILREASVEDVCLHNGRLHYIYNNCLVEHDVSTLTYTVEHRIRRMKSGGQNPPKVPESDIHIFCGMLIDAVDAGYYPWSVRVVERIVVGEVRDGDRVIEGYHRKSRLYIVKPVVGHVDDDGDLIEVRNR</sequence>
<dbReference type="AlphaFoldDB" id="A0A7K3M6T7"/>
<dbReference type="EMBL" id="WLZY01000005">
    <property type="protein sequence ID" value="NDL58612.1"/>
    <property type="molecule type" value="Genomic_DNA"/>
</dbReference>
<dbReference type="Proteomes" id="UP000460435">
    <property type="component" value="Unassembled WGS sequence"/>
</dbReference>
<comment type="caution">
    <text evidence="1">The sequence shown here is derived from an EMBL/GenBank/DDBJ whole genome shotgun (WGS) entry which is preliminary data.</text>
</comment>
<accession>A0A7K3M6T7</accession>
<gene>
    <name evidence="1" type="ORF">F7O44_16205</name>
</gene>
<dbReference type="RefSeq" id="WP_162451304.1">
    <property type="nucleotide sequence ID" value="NZ_WLZY01000005.1"/>
</dbReference>
<reference evidence="1 2" key="1">
    <citation type="submission" date="2019-11" db="EMBL/GenBank/DDBJ databases">
        <authorList>
            <person name="Li X.-J."/>
            <person name="Feng X.-M."/>
        </authorList>
    </citation>
    <scope>NUCLEOTIDE SEQUENCE [LARGE SCALE GENOMIC DNA]</scope>
    <source>
        <strain evidence="1 2">XMNu-373</strain>
    </source>
</reference>
<proteinExistence type="predicted"/>
<protein>
    <submittedName>
        <fullName evidence="1">Uncharacterized protein</fullName>
    </submittedName>
</protein>
<organism evidence="1 2">
    <name type="scientific">Phytoactinopolyspora mesophila</name>
    <dbReference type="NCBI Taxonomy" id="2650750"/>
    <lineage>
        <taxon>Bacteria</taxon>
        <taxon>Bacillati</taxon>
        <taxon>Actinomycetota</taxon>
        <taxon>Actinomycetes</taxon>
        <taxon>Jiangellales</taxon>
        <taxon>Jiangellaceae</taxon>
        <taxon>Phytoactinopolyspora</taxon>
    </lineage>
</organism>
<keyword evidence="2" id="KW-1185">Reference proteome</keyword>
<name>A0A7K3M6T7_9ACTN</name>
<evidence type="ECO:0000313" key="1">
    <source>
        <dbReference type="EMBL" id="NDL58612.1"/>
    </source>
</evidence>